<keyword evidence="1" id="KW-0418">Kinase</keyword>
<keyword evidence="1" id="KW-0808">Transferase</keyword>
<dbReference type="GO" id="GO:0006040">
    <property type="term" value="P:amino sugar metabolic process"/>
    <property type="evidence" value="ECO:0007669"/>
    <property type="project" value="InterPro"/>
</dbReference>
<proteinExistence type="predicted"/>
<dbReference type="EMBL" id="LR134182">
    <property type="protein sequence ID" value="VEB43150.1"/>
    <property type="molecule type" value="Genomic_DNA"/>
</dbReference>
<dbReference type="Pfam" id="PF03702">
    <property type="entry name" value="AnmK"/>
    <property type="match status" value="1"/>
</dbReference>
<dbReference type="PANTHER" id="PTHR30605:SF0">
    <property type="entry name" value="ANHYDRO-N-ACETYLMURAMIC ACID KINASE"/>
    <property type="match status" value="1"/>
</dbReference>
<reference evidence="1 2" key="1">
    <citation type="submission" date="2018-12" db="EMBL/GenBank/DDBJ databases">
        <authorList>
            <consortium name="Pathogen Informatics"/>
        </authorList>
    </citation>
    <scope>NUCLEOTIDE SEQUENCE [LARGE SCALE GENOMIC DNA]</scope>
    <source>
        <strain evidence="1 2">NCTC9695</strain>
    </source>
</reference>
<dbReference type="Proteomes" id="UP000275777">
    <property type="component" value="Chromosome"/>
</dbReference>
<dbReference type="GO" id="GO:0016301">
    <property type="term" value="F:kinase activity"/>
    <property type="evidence" value="ECO:0007669"/>
    <property type="project" value="UniProtKB-KW"/>
</dbReference>
<dbReference type="EC" id="2.7.1.170" evidence="1"/>
<dbReference type="AlphaFoldDB" id="A0A447TDY5"/>
<organism evidence="1 2">
    <name type="scientific">Chromobacterium violaceum</name>
    <dbReference type="NCBI Taxonomy" id="536"/>
    <lineage>
        <taxon>Bacteria</taxon>
        <taxon>Pseudomonadati</taxon>
        <taxon>Pseudomonadota</taxon>
        <taxon>Betaproteobacteria</taxon>
        <taxon>Neisseriales</taxon>
        <taxon>Chromobacteriaceae</taxon>
        <taxon>Chromobacterium</taxon>
    </lineage>
</organism>
<accession>A0A447TDY5</accession>
<evidence type="ECO:0000313" key="1">
    <source>
        <dbReference type="EMBL" id="VEB43150.1"/>
    </source>
</evidence>
<dbReference type="GO" id="GO:0009254">
    <property type="term" value="P:peptidoglycan turnover"/>
    <property type="evidence" value="ECO:0007669"/>
    <property type="project" value="InterPro"/>
</dbReference>
<name>A0A447TDY5_CHRVL</name>
<dbReference type="GO" id="GO:0005524">
    <property type="term" value="F:ATP binding"/>
    <property type="evidence" value="ECO:0007669"/>
    <property type="project" value="InterPro"/>
</dbReference>
<protein>
    <submittedName>
        <fullName evidence="1">Anhydro-N-acetylmuramic acid kinase</fullName>
        <ecNumber evidence="1">2.7.1.170</ecNumber>
    </submittedName>
</protein>
<sequence>MQATLLAFSARSIADAILGHCPGNQAVYVCGGGARNGALMAEIARLLSGQRVAAIEALGLPAQLIEAIAFAWLGWRFDRRQAGNLPSVTGAQGPRVLARCILGEVQSFASGYNHQLS</sequence>
<gene>
    <name evidence="1" type="primary">anmK_2</name>
    <name evidence="1" type="ORF">NCTC9695_03604</name>
</gene>
<dbReference type="PANTHER" id="PTHR30605">
    <property type="entry name" value="ANHYDRO-N-ACETYLMURAMIC ACID KINASE"/>
    <property type="match status" value="1"/>
</dbReference>
<dbReference type="Gene3D" id="3.30.420.40">
    <property type="match status" value="2"/>
</dbReference>
<dbReference type="GO" id="GO:0016773">
    <property type="term" value="F:phosphotransferase activity, alcohol group as acceptor"/>
    <property type="evidence" value="ECO:0007669"/>
    <property type="project" value="InterPro"/>
</dbReference>
<dbReference type="InterPro" id="IPR005338">
    <property type="entry name" value="Anhydro_N_Ac-Mur_kinase"/>
</dbReference>
<evidence type="ECO:0000313" key="2">
    <source>
        <dbReference type="Proteomes" id="UP000275777"/>
    </source>
</evidence>